<dbReference type="EMBL" id="JBHSCR010000013">
    <property type="protein sequence ID" value="MFC4348595.1"/>
    <property type="molecule type" value="Genomic_DNA"/>
</dbReference>
<sequence>MTFEGKITIAFPREENGRVQVGMREAFKPEKILEGISCEEAISRIGALYSLCRTGQTQAAFTAFEQAKAVQPTGHESRIRECLILTERLGENLMRLAIDWPKWTGATAPKFAFPAAKVLVDAIKTIFDEENASGSQGPKGLEPTLAQIEKFIECEILEIPLARWLSLRGNEIDSWCLNGQQLPARAMAYVIKNRWQQIGAAQDPAPTMAAETSTDATTVETSLYTRWRNEKLIGSCETGPRGGLLARLLCRLVEIAKLPDLIRNTYSGDKAIETKCSLEGGCASATVQVARGRLIHSVKLDGNIVTRYRISSPSHVNFSPDGMAQRIFQQIFEKNRSQLSDVANMMVRTADPCVPYVLEGV</sequence>
<protein>
    <submittedName>
        <fullName evidence="1">Uncharacterized protein</fullName>
    </submittedName>
</protein>
<name>A0ABV8UD61_9PROT</name>
<dbReference type="Proteomes" id="UP001595776">
    <property type="component" value="Unassembled WGS sequence"/>
</dbReference>
<gene>
    <name evidence="1" type="ORF">ACFO5Q_12145</name>
</gene>
<dbReference type="RefSeq" id="WP_068148954.1">
    <property type="nucleotide sequence ID" value="NZ_JBHSCR010000013.1"/>
</dbReference>
<comment type="caution">
    <text evidence="1">The sequence shown here is derived from an EMBL/GenBank/DDBJ whole genome shotgun (WGS) entry which is preliminary data.</text>
</comment>
<keyword evidence="2" id="KW-1185">Reference proteome</keyword>
<evidence type="ECO:0000313" key="2">
    <source>
        <dbReference type="Proteomes" id="UP001595776"/>
    </source>
</evidence>
<dbReference type="InterPro" id="IPR029014">
    <property type="entry name" value="NiFe-Hase_large"/>
</dbReference>
<dbReference type="PANTHER" id="PTHR43600:SF1">
    <property type="entry name" value="COENZYME F420 HYDROGENASE SUBUNIT ALPHA"/>
    <property type="match status" value="1"/>
</dbReference>
<dbReference type="PANTHER" id="PTHR43600">
    <property type="entry name" value="COENZYME F420 HYDROGENASE, SUBUNIT ALPHA"/>
    <property type="match status" value="1"/>
</dbReference>
<dbReference type="Gene3D" id="1.10.645.10">
    <property type="entry name" value="Cytochrome-c3 Hydrogenase, chain B"/>
    <property type="match status" value="1"/>
</dbReference>
<dbReference type="SUPFAM" id="SSF56762">
    <property type="entry name" value="HydB/Nqo4-like"/>
    <property type="match status" value="1"/>
</dbReference>
<evidence type="ECO:0000313" key="1">
    <source>
        <dbReference type="EMBL" id="MFC4348595.1"/>
    </source>
</evidence>
<proteinExistence type="predicted"/>
<organism evidence="1 2">
    <name type="scientific">Kordiimonas lipolytica</name>
    <dbReference type="NCBI Taxonomy" id="1662421"/>
    <lineage>
        <taxon>Bacteria</taxon>
        <taxon>Pseudomonadati</taxon>
        <taxon>Pseudomonadota</taxon>
        <taxon>Alphaproteobacteria</taxon>
        <taxon>Kordiimonadales</taxon>
        <taxon>Kordiimonadaceae</taxon>
        <taxon>Kordiimonas</taxon>
    </lineage>
</organism>
<reference evidence="2" key="1">
    <citation type="journal article" date="2019" name="Int. J. Syst. Evol. Microbiol.">
        <title>The Global Catalogue of Microorganisms (GCM) 10K type strain sequencing project: providing services to taxonomists for standard genome sequencing and annotation.</title>
        <authorList>
            <consortium name="The Broad Institute Genomics Platform"/>
            <consortium name="The Broad Institute Genome Sequencing Center for Infectious Disease"/>
            <person name="Wu L."/>
            <person name="Ma J."/>
        </authorList>
    </citation>
    <scope>NUCLEOTIDE SEQUENCE [LARGE SCALE GENOMIC DNA]</scope>
    <source>
        <strain evidence="2">CGMCC 1.15304</strain>
    </source>
</reference>
<accession>A0ABV8UD61</accession>